<proteinExistence type="predicted"/>
<dbReference type="EMBL" id="FOAG01000009">
    <property type="protein sequence ID" value="SEL87330.1"/>
    <property type="molecule type" value="Genomic_DNA"/>
</dbReference>
<dbReference type="Proteomes" id="UP000199582">
    <property type="component" value="Unassembled WGS sequence"/>
</dbReference>
<keyword evidence="2" id="KW-1185">Reference proteome</keyword>
<evidence type="ECO:0000313" key="2">
    <source>
        <dbReference type="Proteomes" id="UP000199582"/>
    </source>
</evidence>
<dbReference type="STRING" id="1287727.SAMN05443999_10920"/>
<evidence type="ECO:0000313" key="1">
    <source>
        <dbReference type="EMBL" id="SEL87330.1"/>
    </source>
</evidence>
<organism evidence="1 2">
    <name type="scientific">Roseovarius azorensis</name>
    <dbReference type="NCBI Taxonomy" id="1287727"/>
    <lineage>
        <taxon>Bacteria</taxon>
        <taxon>Pseudomonadati</taxon>
        <taxon>Pseudomonadota</taxon>
        <taxon>Alphaproteobacteria</taxon>
        <taxon>Rhodobacterales</taxon>
        <taxon>Roseobacteraceae</taxon>
        <taxon>Roseovarius</taxon>
    </lineage>
</organism>
<dbReference type="AlphaFoldDB" id="A0A1H7TR65"/>
<accession>A0A1H7TR65</accession>
<protein>
    <submittedName>
        <fullName evidence="1">Uncharacterized protein</fullName>
    </submittedName>
</protein>
<reference evidence="1 2" key="1">
    <citation type="submission" date="2016-10" db="EMBL/GenBank/DDBJ databases">
        <authorList>
            <person name="de Groot N.N."/>
        </authorList>
    </citation>
    <scope>NUCLEOTIDE SEQUENCE [LARGE SCALE GENOMIC DNA]</scope>
    <source>
        <strain evidence="1 2">DSM 100674</strain>
    </source>
</reference>
<name>A0A1H7TR65_9RHOB</name>
<gene>
    <name evidence="1" type="ORF">SAMN05443999_10920</name>
</gene>
<sequence length="46" mass="4937">MDGIGGGFIRVHPLGQVMSFDLFHGGNGSPCSRAPAWSLYCQIEQV</sequence>